<feature type="transmembrane region" description="Helical" evidence="10">
    <location>
        <begin position="6"/>
        <end position="25"/>
    </location>
</feature>
<dbReference type="AlphaFoldDB" id="A0AAD9WMS3"/>
<keyword evidence="13" id="KW-1185">Reference proteome</keyword>
<name>A0AAD9WMS3_9ROSI</name>
<dbReference type="GO" id="GO:0005886">
    <property type="term" value="C:plasma membrane"/>
    <property type="evidence" value="ECO:0007669"/>
    <property type="project" value="UniProtKB-SubCell"/>
</dbReference>
<sequence>MGMGLHYYYLVTVMSMVIIIISGAVGDKAKDREECTDELVGLATCLPYVGGEAKSPTPDCCNGLKQVLEKDKKCLCVIVRDRNDPDLGLNINVTLALGLPSVCHQPANVSQCPGIYVYSIMYIYACYLYVLFCLNIFSCIHGCIYAALLHMDPNSPEAQVFYQFDHTGISTAPAPSSTGGGNAMSSNNKGASSRGKRWLGLEIVFEGGLLLLYFII</sequence>
<dbReference type="SUPFAM" id="SSF47699">
    <property type="entry name" value="Bifunctional inhibitor/lipid-transfer protein/seed storage 2S albumin"/>
    <property type="match status" value="1"/>
</dbReference>
<evidence type="ECO:0000256" key="3">
    <source>
        <dbReference type="ARBA" id="ARBA00022475"/>
    </source>
</evidence>
<evidence type="ECO:0000256" key="1">
    <source>
        <dbReference type="ARBA" id="ARBA00004609"/>
    </source>
</evidence>
<dbReference type="CDD" id="cd00010">
    <property type="entry name" value="AAI_LTSS"/>
    <property type="match status" value="1"/>
</dbReference>
<keyword evidence="3" id="KW-1003">Cell membrane</keyword>
<dbReference type="Pfam" id="PF14368">
    <property type="entry name" value="LTP_2"/>
    <property type="match status" value="1"/>
</dbReference>
<accession>A0AAD9WMS3</accession>
<reference evidence="12" key="1">
    <citation type="journal article" date="2023" name="Plant J.">
        <title>Genome sequences and population genomics provide insights into the demographic history, inbreeding, and mutation load of two 'living fossil' tree species of Dipteronia.</title>
        <authorList>
            <person name="Feng Y."/>
            <person name="Comes H.P."/>
            <person name="Chen J."/>
            <person name="Zhu S."/>
            <person name="Lu R."/>
            <person name="Zhang X."/>
            <person name="Li P."/>
            <person name="Qiu J."/>
            <person name="Olsen K.M."/>
            <person name="Qiu Y."/>
        </authorList>
    </citation>
    <scope>NUCLEOTIDE SEQUENCE</scope>
    <source>
        <strain evidence="12">KIB01</strain>
    </source>
</reference>
<proteinExistence type="inferred from homology"/>
<feature type="transmembrane region" description="Helical" evidence="10">
    <location>
        <begin position="198"/>
        <end position="215"/>
    </location>
</feature>
<keyword evidence="7" id="KW-0325">Glycoprotein</keyword>
<dbReference type="InterPro" id="IPR036312">
    <property type="entry name" value="Bifun_inhib/LTP/seed_sf"/>
</dbReference>
<dbReference type="Gene3D" id="1.10.110.10">
    <property type="entry name" value="Plant lipid-transfer and hydrophobic proteins"/>
    <property type="match status" value="1"/>
</dbReference>
<evidence type="ECO:0000256" key="8">
    <source>
        <dbReference type="ARBA" id="ARBA00023288"/>
    </source>
</evidence>
<keyword evidence="10" id="KW-1133">Transmembrane helix</keyword>
<feature type="region of interest" description="Disordered" evidence="9">
    <location>
        <begin position="173"/>
        <end position="193"/>
    </location>
</feature>
<keyword evidence="10" id="KW-0472">Membrane</keyword>
<dbReference type="FunFam" id="1.10.110.10:FF:000001">
    <property type="entry name" value="Bifunctional inhibitor/lipid-transfer protein/seed storage 2S albumin superfamily protein"/>
    <property type="match status" value="1"/>
</dbReference>
<protein>
    <recommendedName>
        <fullName evidence="11">Bifunctional inhibitor/plant lipid transfer protein/seed storage helical domain-containing protein</fullName>
    </recommendedName>
</protein>
<evidence type="ECO:0000256" key="10">
    <source>
        <dbReference type="SAM" id="Phobius"/>
    </source>
</evidence>
<dbReference type="EMBL" id="JANJYI010000009">
    <property type="protein sequence ID" value="KAK2637169.1"/>
    <property type="molecule type" value="Genomic_DNA"/>
</dbReference>
<evidence type="ECO:0000313" key="13">
    <source>
        <dbReference type="Proteomes" id="UP001280121"/>
    </source>
</evidence>
<dbReference type="InterPro" id="IPR016140">
    <property type="entry name" value="Bifunc_inhib/LTP/seed_store"/>
</dbReference>
<evidence type="ECO:0000256" key="9">
    <source>
        <dbReference type="SAM" id="MobiDB-lite"/>
    </source>
</evidence>
<comment type="subcellular location">
    <subcellularLocation>
        <location evidence="1">Cell membrane</location>
        <topology evidence="1">Lipid-anchor</topology>
        <topology evidence="1">GPI-anchor</topology>
    </subcellularLocation>
</comment>
<evidence type="ECO:0000313" key="12">
    <source>
        <dbReference type="EMBL" id="KAK2637169.1"/>
    </source>
</evidence>
<dbReference type="GO" id="GO:0098552">
    <property type="term" value="C:side of membrane"/>
    <property type="evidence" value="ECO:0007669"/>
    <property type="project" value="UniProtKB-KW"/>
</dbReference>
<comment type="similarity">
    <text evidence="2">Belongs to the plant LTP family.</text>
</comment>
<keyword evidence="8" id="KW-0449">Lipoprotein</keyword>
<keyword evidence="5" id="KW-0732">Signal</keyword>
<gene>
    <name evidence="12" type="ORF">Ddye_031961</name>
</gene>
<dbReference type="PANTHER" id="PTHR33044">
    <property type="entry name" value="BIFUNCTIONAL INHIBITOR/LIPID-TRANSFER PROTEIN/SEED STORAGE 2S ALBUMIN SUPERFAMILY PROTEIN-RELATED"/>
    <property type="match status" value="1"/>
</dbReference>
<evidence type="ECO:0000256" key="7">
    <source>
        <dbReference type="ARBA" id="ARBA00023180"/>
    </source>
</evidence>
<evidence type="ECO:0000256" key="2">
    <source>
        <dbReference type="ARBA" id="ARBA00009748"/>
    </source>
</evidence>
<evidence type="ECO:0000256" key="6">
    <source>
        <dbReference type="ARBA" id="ARBA00023157"/>
    </source>
</evidence>
<feature type="domain" description="Bifunctional inhibitor/plant lipid transfer protein/seed storage helical" evidence="11">
    <location>
        <begin position="35"/>
        <end position="112"/>
    </location>
</feature>
<keyword evidence="4" id="KW-0336">GPI-anchor</keyword>
<evidence type="ECO:0000256" key="5">
    <source>
        <dbReference type="ARBA" id="ARBA00022729"/>
    </source>
</evidence>
<organism evidence="12 13">
    <name type="scientific">Dipteronia dyeriana</name>
    <dbReference type="NCBI Taxonomy" id="168575"/>
    <lineage>
        <taxon>Eukaryota</taxon>
        <taxon>Viridiplantae</taxon>
        <taxon>Streptophyta</taxon>
        <taxon>Embryophyta</taxon>
        <taxon>Tracheophyta</taxon>
        <taxon>Spermatophyta</taxon>
        <taxon>Magnoliopsida</taxon>
        <taxon>eudicotyledons</taxon>
        <taxon>Gunneridae</taxon>
        <taxon>Pentapetalae</taxon>
        <taxon>rosids</taxon>
        <taxon>malvids</taxon>
        <taxon>Sapindales</taxon>
        <taxon>Sapindaceae</taxon>
        <taxon>Hippocastanoideae</taxon>
        <taxon>Acereae</taxon>
        <taxon>Dipteronia</taxon>
    </lineage>
</organism>
<keyword evidence="6" id="KW-1015">Disulfide bond</keyword>
<dbReference type="Proteomes" id="UP001280121">
    <property type="component" value="Unassembled WGS sequence"/>
</dbReference>
<feature type="compositionally biased region" description="Polar residues" evidence="9">
    <location>
        <begin position="173"/>
        <end position="191"/>
    </location>
</feature>
<feature type="transmembrane region" description="Helical" evidence="10">
    <location>
        <begin position="126"/>
        <end position="148"/>
    </location>
</feature>
<dbReference type="SMART" id="SM00499">
    <property type="entry name" value="AAI"/>
    <property type="match status" value="1"/>
</dbReference>
<evidence type="ECO:0000256" key="4">
    <source>
        <dbReference type="ARBA" id="ARBA00022622"/>
    </source>
</evidence>
<dbReference type="InterPro" id="IPR043325">
    <property type="entry name" value="LTSS"/>
</dbReference>
<evidence type="ECO:0000259" key="11">
    <source>
        <dbReference type="SMART" id="SM00499"/>
    </source>
</evidence>
<comment type="caution">
    <text evidence="12">The sequence shown here is derived from an EMBL/GenBank/DDBJ whole genome shotgun (WGS) entry which is preliminary data.</text>
</comment>
<keyword evidence="10" id="KW-0812">Transmembrane</keyword>